<dbReference type="GO" id="GO:0016787">
    <property type="term" value="F:hydrolase activity"/>
    <property type="evidence" value="ECO:0007669"/>
    <property type="project" value="UniProtKB-KW"/>
</dbReference>
<gene>
    <name evidence="2" type="ORF">AMAG_00822</name>
</gene>
<dbReference type="EMBL" id="GG745328">
    <property type="protein sequence ID" value="KNE54874.1"/>
    <property type="molecule type" value="Genomic_DNA"/>
</dbReference>
<sequence>MTIMDDSAGDNLAMILTLFLRDHDLPLPCGVVLLSPWSDLSQSLPSVRDFEHFDFISDLQFSIEQYLGTPFTHALTVLERYVSPILDGIAPIAGTFRRFWTGSRPSPRPRQWRRTSTTVPCRMPPMYICVGGDETLLDSVLLLALRLARTGRVQGTHSPVMLEVYEHQVHMFPFMVPHCAHAAACIEQVGTLVETVVNAPIKPVGQPVENARFTLEARYFRMGHVHPASAATAFLLKRWTRIRGITSDARHPVGELELPVGVLASAIVSVC</sequence>
<name>A0A0L0RXM1_ALLM3</name>
<keyword evidence="1" id="KW-0378">Hydrolase</keyword>
<proteinExistence type="predicted"/>
<dbReference type="AlphaFoldDB" id="A0A0L0RXM1"/>
<accession>A0A0L0RXM1</accession>
<dbReference type="VEuPathDB" id="FungiDB:AMAG_00822"/>
<protein>
    <submittedName>
        <fullName evidence="2">Uncharacterized protein</fullName>
    </submittedName>
</protein>
<reference evidence="2 3" key="1">
    <citation type="submission" date="2009-11" db="EMBL/GenBank/DDBJ databases">
        <title>Annotation of Allomyces macrogynus ATCC 38327.</title>
        <authorList>
            <consortium name="The Broad Institute Genome Sequencing Platform"/>
            <person name="Russ C."/>
            <person name="Cuomo C."/>
            <person name="Burger G."/>
            <person name="Gray M.W."/>
            <person name="Holland P.W.H."/>
            <person name="King N."/>
            <person name="Lang F.B.F."/>
            <person name="Roger A.J."/>
            <person name="Ruiz-Trillo I."/>
            <person name="Young S.K."/>
            <person name="Zeng Q."/>
            <person name="Gargeya S."/>
            <person name="Fitzgerald M."/>
            <person name="Haas B."/>
            <person name="Abouelleil A."/>
            <person name="Alvarado L."/>
            <person name="Arachchi H.M."/>
            <person name="Berlin A."/>
            <person name="Chapman S.B."/>
            <person name="Gearin G."/>
            <person name="Goldberg J."/>
            <person name="Griggs A."/>
            <person name="Gujja S."/>
            <person name="Hansen M."/>
            <person name="Heiman D."/>
            <person name="Howarth C."/>
            <person name="Larimer J."/>
            <person name="Lui A."/>
            <person name="MacDonald P.J.P."/>
            <person name="McCowen C."/>
            <person name="Montmayeur A."/>
            <person name="Murphy C."/>
            <person name="Neiman D."/>
            <person name="Pearson M."/>
            <person name="Priest M."/>
            <person name="Roberts A."/>
            <person name="Saif S."/>
            <person name="Shea T."/>
            <person name="Sisk P."/>
            <person name="Stolte C."/>
            <person name="Sykes S."/>
            <person name="Wortman J."/>
            <person name="Nusbaum C."/>
            <person name="Birren B."/>
        </authorList>
    </citation>
    <scope>NUCLEOTIDE SEQUENCE [LARGE SCALE GENOMIC DNA]</scope>
    <source>
        <strain evidence="2 3">ATCC 38327</strain>
    </source>
</reference>
<dbReference type="SUPFAM" id="SSF53474">
    <property type="entry name" value="alpha/beta-Hydrolases"/>
    <property type="match status" value="1"/>
</dbReference>
<dbReference type="STRING" id="578462.A0A0L0RXM1"/>
<dbReference type="PANTHER" id="PTHR48081">
    <property type="entry name" value="AB HYDROLASE SUPERFAMILY PROTEIN C4A8.06C"/>
    <property type="match status" value="1"/>
</dbReference>
<dbReference type="OrthoDB" id="408631at2759"/>
<evidence type="ECO:0000256" key="1">
    <source>
        <dbReference type="ARBA" id="ARBA00022801"/>
    </source>
</evidence>
<dbReference type="Proteomes" id="UP000054350">
    <property type="component" value="Unassembled WGS sequence"/>
</dbReference>
<dbReference type="PANTHER" id="PTHR48081:SF8">
    <property type="entry name" value="ALPHA_BETA HYDROLASE FOLD-3 DOMAIN-CONTAINING PROTEIN-RELATED"/>
    <property type="match status" value="1"/>
</dbReference>
<dbReference type="InterPro" id="IPR050300">
    <property type="entry name" value="GDXG_lipolytic_enzyme"/>
</dbReference>
<reference evidence="3" key="2">
    <citation type="submission" date="2009-11" db="EMBL/GenBank/DDBJ databases">
        <title>The Genome Sequence of Allomyces macrogynus strain ATCC 38327.</title>
        <authorList>
            <consortium name="The Broad Institute Genome Sequencing Platform"/>
            <person name="Russ C."/>
            <person name="Cuomo C."/>
            <person name="Shea T."/>
            <person name="Young S.K."/>
            <person name="Zeng Q."/>
            <person name="Koehrsen M."/>
            <person name="Haas B."/>
            <person name="Borodovsky M."/>
            <person name="Guigo R."/>
            <person name="Alvarado L."/>
            <person name="Berlin A."/>
            <person name="Borenstein D."/>
            <person name="Chen Z."/>
            <person name="Engels R."/>
            <person name="Freedman E."/>
            <person name="Gellesch M."/>
            <person name="Goldberg J."/>
            <person name="Griggs A."/>
            <person name="Gujja S."/>
            <person name="Heiman D."/>
            <person name="Hepburn T."/>
            <person name="Howarth C."/>
            <person name="Jen D."/>
            <person name="Larson L."/>
            <person name="Lewis B."/>
            <person name="Mehta T."/>
            <person name="Park D."/>
            <person name="Pearson M."/>
            <person name="Roberts A."/>
            <person name="Saif S."/>
            <person name="Shenoy N."/>
            <person name="Sisk P."/>
            <person name="Stolte C."/>
            <person name="Sykes S."/>
            <person name="Walk T."/>
            <person name="White J."/>
            <person name="Yandava C."/>
            <person name="Burger G."/>
            <person name="Gray M.W."/>
            <person name="Holland P.W.H."/>
            <person name="King N."/>
            <person name="Lang F.B.F."/>
            <person name="Roger A.J."/>
            <person name="Ruiz-Trillo I."/>
            <person name="Lander E."/>
            <person name="Nusbaum C."/>
        </authorList>
    </citation>
    <scope>NUCLEOTIDE SEQUENCE [LARGE SCALE GENOMIC DNA]</scope>
    <source>
        <strain evidence="3">ATCC 38327</strain>
    </source>
</reference>
<dbReference type="InterPro" id="IPR029058">
    <property type="entry name" value="AB_hydrolase_fold"/>
</dbReference>
<dbReference type="Gene3D" id="3.40.50.1820">
    <property type="entry name" value="alpha/beta hydrolase"/>
    <property type="match status" value="1"/>
</dbReference>
<evidence type="ECO:0000313" key="2">
    <source>
        <dbReference type="EMBL" id="KNE54874.1"/>
    </source>
</evidence>
<keyword evidence="3" id="KW-1185">Reference proteome</keyword>
<evidence type="ECO:0000313" key="3">
    <source>
        <dbReference type="Proteomes" id="UP000054350"/>
    </source>
</evidence>
<organism evidence="2 3">
    <name type="scientific">Allomyces macrogynus (strain ATCC 38327)</name>
    <name type="common">Allomyces javanicus var. macrogynus</name>
    <dbReference type="NCBI Taxonomy" id="578462"/>
    <lineage>
        <taxon>Eukaryota</taxon>
        <taxon>Fungi</taxon>
        <taxon>Fungi incertae sedis</taxon>
        <taxon>Blastocladiomycota</taxon>
        <taxon>Blastocladiomycetes</taxon>
        <taxon>Blastocladiales</taxon>
        <taxon>Blastocladiaceae</taxon>
        <taxon>Allomyces</taxon>
    </lineage>
</organism>